<dbReference type="SUPFAM" id="SSF50965">
    <property type="entry name" value="Galactose oxidase, central domain"/>
    <property type="match status" value="1"/>
</dbReference>
<accession>A0A1Q9D7Y8</accession>
<evidence type="ECO:0000256" key="4">
    <source>
        <dbReference type="SAM" id="Phobius"/>
    </source>
</evidence>
<keyword evidence="4" id="KW-1133">Transmembrane helix</keyword>
<keyword evidence="4" id="KW-0472">Membrane</keyword>
<dbReference type="EMBL" id="LSRX01000673">
    <property type="protein sequence ID" value="OLP91280.1"/>
    <property type="molecule type" value="Genomic_DNA"/>
</dbReference>
<feature type="transmembrane region" description="Helical" evidence="4">
    <location>
        <begin position="863"/>
        <end position="885"/>
    </location>
</feature>
<evidence type="ECO:0000256" key="1">
    <source>
        <dbReference type="ARBA" id="ARBA00022729"/>
    </source>
</evidence>
<name>A0A1Q9D7Y8_SYMMI</name>
<feature type="compositionally biased region" description="Low complexity" evidence="3">
    <location>
        <begin position="648"/>
        <end position="659"/>
    </location>
</feature>
<keyword evidence="2" id="KW-0677">Repeat</keyword>
<feature type="transmembrane region" description="Helical" evidence="4">
    <location>
        <begin position="922"/>
        <end position="941"/>
    </location>
</feature>
<dbReference type="InterPro" id="IPR005492">
    <property type="entry name" value="EPTP"/>
</dbReference>
<dbReference type="InterPro" id="IPR011043">
    <property type="entry name" value="Gal_Oxase/kelch_b-propeller"/>
</dbReference>
<protein>
    <submittedName>
        <fullName evidence="5">Thrombospondin-type laminin G domain and EAR repeat-containing protein</fullName>
    </submittedName>
</protein>
<dbReference type="AlphaFoldDB" id="A0A1Q9D7Y8"/>
<feature type="transmembrane region" description="Helical" evidence="4">
    <location>
        <begin position="891"/>
        <end position="915"/>
    </location>
</feature>
<evidence type="ECO:0000313" key="5">
    <source>
        <dbReference type="EMBL" id="OLP91280.1"/>
    </source>
</evidence>
<dbReference type="Pfam" id="PF03736">
    <property type="entry name" value="EPTP"/>
    <property type="match status" value="7"/>
</dbReference>
<feature type="region of interest" description="Disordered" evidence="3">
    <location>
        <begin position="614"/>
        <end position="684"/>
    </location>
</feature>
<organism evidence="5 6">
    <name type="scientific">Symbiodinium microadriaticum</name>
    <name type="common">Dinoflagellate</name>
    <name type="synonym">Zooxanthella microadriatica</name>
    <dbReference type="NCBI Taxonomy" id="2951"/>
    <lineage>
        <taxon>Eukaryota</taxon>
        <taxon>Sar</taxon>
        <taxon>Alveolata</taxon>
        <taxon>Dinophyceae</taxon>
        <taxon>Suessiales</taxon>
        <taxon>Symbiodiniaceae</taxon>
        <taxon>Symbiodinium</taxon>
    </lineage>
</organism>
<dbReference type="OrthoDB" id="5965730at2759"/>
<proteinExistence type="predicted"/>
<sequence length="985" mass="106989">MRMWAEYCNKLRNSTDQLHAGGYSAKIDQLQRKLITNSDGCCKAVTMSLSLLQPPRAKEGFVHLIVSSKVRVALFMLSSATTTIIGGVQSPSASPSIWEPEDLLEVTVQHLTILVEPWDPMIRPTNTDGVNPDSSRHVLIEDFFPASQHRERLVMSSCSRHAALLSLALAMMCQSHRFVELQEIPATKGATRWAAFSIDGIQHLAQASWMDTSSKIYKWNDASSTFLEMQSIPTQSSRGWAAFSMNGIQHLVVANGWGGNSHNVDSKVYKWDDASSTFLELQSIPTTGAQAWTAFSMNGIQHLVVANAYDGNSHNVDSKVYRWDDANGTFLEMQSIPTKGANGWAAFSMNGIQHLVVANAYDGSSYNIESKIYKWSDTSSTFLEMQRIPTKGAYGWAAFSMNGSQHLAVANYRDASSYNIDSKVYKWDDTSSAFLEIQIIPTKGALGWEAFSMDGIQHLVVANLYDGSSYNIDSKVYRWDDASSTFLEMQSIPTKGARDWTAFSMNGIQHLAVANYFDDSVDSHTTYSKVYVWATSTTTTSTITSTATMTTATATMTTSTTTGTTTTRTEAPSGLAATDLAFEDVRSWSLAALGGYLVALSVPIFMAKMSEQAGSRTRQSIEEPQPVGISVEEGPDYPAEPPGSVVHADAASASQAAHGAEAKQSEGTPLARAEGHSSPQKFLPNLGLPETFSGARQIIKKSKYVLAVKMLLESGNLLSSPPGLQKRMLYAMEAHQRAMLVGFSAQCGSGILMPVKSWECRSRAETAELPACHALLAANALCEADAEADDSSCIVPQELDNCADFDVYKMEPLACGAIGCKALSHILWIAAVMSFGATIAWNARFYASSLRRLQPDEGQRLRISFYSLFAFLASLLVTTTLVGFAGGSAAVLAMALLCPLLPVCAWVLAAWLASLPAKGKEAIVNQAAALELPVFNVFVYFGGSWYAWFGALMSMAMLVFDLLLGALLQCQQSALKIARKTVDTE</sequence>
<gene>
    <name evidence="5" type="primary">Tspear</name>
    <name evidence="5" type="ORF">AK812_SmicGene27038</name>
</gene>
<evidence type="ECO:0000313" key="6">
    <source>
        <dbReference type="Proteomes" id="UP000186817"/>
    </source>
</evidence>
<feature type="transmembrane region" description="Helical" evidence="4">
    <location>
        <begin position="947"/>
        <end position="970"/>
    </location>
</feature>
<keyword evidence="6" id="KW-1185">Reference proteome</keyword>
<dbReference type="PROSITE" id="PS50912">
    <property type="entry name" value="EAR"/>
    <property type="match status" value="7"/>
</dbReference>
<dbReference type="GO" id="GO:0007165">
    <property type="term" value="P:signal transduction"/>
    <property type="evidence" value="ECO:0007669"/>
    <property type="project" value="TreeGrafter"/>
</dbReference>
<keyword evidence="1" id="KW-0732">Signal</keyword>
<dbReference type="PANTHER" id="PTHR15261:SF4">
    <property type="entry name" value="THROMBOSPONDIN-TYPE LAMININ G DOMAIN AND EAR REPEAT-CONTAINING PROTEIN"/>
    <property type="match status" value="1"/>
</dbReference>
<keyword evidence="4" id="KW-0812">Transmembrane</keyword>
<evidence type="ECO:0000256" key="2">
    <source>
        <dbReference type="ARBA" id="ARBA00022737"/>
    </source>
</evidence>
<dbReference type="InterPro" id="IPR009039">
    <property type="entry name" value="EAR"/>
</dbReference>
<evidence type="ECO:0000256" key="3">
    <source>
        <dbReference type="SAM" id="MobiDB-lite"/>
    </source>
</evidence>
<comment type="caution">
    <text evidence="5">The sequence shown here is derived from an EMBL/GenBank/DDBJ whole genome shotgun (WGS) entry which is preliminary data.</text>
</comment>
<dbReference type="PANTHER" id="PTHR15261">
    <property type="entry name" value="THROMBOSPONDIN-TYPE LAMININ G DOMAIN AND EAR REPEAT-CONTAINING"/>
    <property type="match status" value="1"/>
</dbReference>
<dbReference type="Proteomes" id="UP000186817">
    <property type="component" value="Unassembled WGS sequence"/>
</dbReference>
<reference evidence="5 6" key="1">
    <citation type="submission" date="2016-02" db="EMBL/GenBank/DDBJ databases">
        <title>Genome analysis of coral dinoflagellate symbionts highlights evolutionary adaptations to a symbiotic lifestyle.</title>
        <authorList>
            <person name="Aranda M."/>
            <person name="Li Y."/>
            <person name="Liew Y.J."/>
            <person name="Baumgarten S."/>
            <person name="Simakov O."/>
            <person name="Wilson M."/>
            <person name="Piel J."/>
            <person name="Ashoor H."/>
            <person name="Bougouffa S."/>
            <person name="Bajic V.B."/>
            <person name="Ryu T."/>
            <person name="Ravasi T."/>
            <person name="Bayer T."/>
            <person name="Micklem G."/>
            <person name="Kim H."/>
            <person name="Bhak J."/>
            <person name="Lajeunesse T.C."/>
            <person name="Voolstra C.R."/>
        </authorList>
    </citation>
    <scope>NUCLEOTIDE SEQUENCE [LARGE SCALE GENOMIC DNA]</scope>
    <source>
        <strain evidence="5 6">CCMP2467</strain>
    </source>
</reference>
<feature type="transmembrane region" description="Helical" evidence="4">
    <location>
        <begin position="822"/>
        <end position="843"/>
    </location>
</feature>